<gene>
    <name evidence="1" type="ORF">OWV82_002396</name>
</gene>
<comment type="caution">
    <text evidence="1">The sequence shown here is derived from an EMBL/GenBank/DDBJ whole genome shotgun (WGS) entry which is preliminary data.</text>
</comment>
<accession>A0ACC1Z173</accession>
<evidence type="ECO:0000313" key="2">
    <source>
        <dbReference type="Proteomes" id="UP001164539"/>
    </source>
</evidence>
<evidence type="ECO:0000313" key="1">
    <source>
        <dbReference type="EMBL" id="KAJ4729652.1"/>
    </source>
</evidence>
<protein>
    <submittedName>
        <fullName evidence="1">Uncharacterized protein</fullName>
    </submittedName>
</protein>
<dbReference type="Proteomes" id="UP001164539">
    <property type="component" value="Chromosome 1"/>
</dbReference>
<name>A0ACC1Z173_MELAZ</name>
<reference evidence="1 2" key="1">
    <citation type="journal article" date="2023" name="Science">
        <title>Complex scaffold remodeling in plant triterpene biosynthesis.</title>
        <authorList>
            <person name="De La Pena R."/>
            <person name="Hodgson H."/>
            <person name="Liu J.C."/>
            <person name="Stephenson M.J."/>
            <person name="Martin A.C."/>
            <person name="Owen C."/>
            <person name="Harkess A."/>
            <person name="Leebens-Mack J."/>
            <person name="Jimenez L.E."/>
            <person name="Osbourn A."/>
            <person name="Sattely E.S."/>
        </authorList>
    </citation>
    <scope>NUCLEOTIDE SEQUENCE [LARGE SCALE GENOMIC DNA]</scope>
    <source>
        <strain evidence="2">cv. JPN11</strain>
        <tissue evidence="1">Leaf</tissue>
    </source>
</reference>
<organism evidence="1 2">
    <name type="scientific">Melia azedarach</name>
    <name type="common">Chinaberry tree</name>
    <dbReference type="NCBI Taxonomy" id="155640"/>
    <lineage>
        <taxon>Eukaryota</taxon>
        <taxon>Viridiplantae</taxon>
        <taxon>Streptophyta</taxon>
        <taxon>Embryophyta</taxon>
        <taxon>Tracheophyta</taxon>
        <taxon>Spermatophyta</taxon>
        <taxon>Magnoliopsida</taxon>
        <taxon>eudicotyledons</taxon>
        <taxon>Gunneridae</taxon>
        <taxon>Pentapetalae</taxon>
        <taxon>rosids</taxon>
        <taxon>malvids</taxon>
        <taxon>Sapindales</taxon>
        <taxon>Meliaceae</taxon>
        <taxon>Melia</taxon>
    </lineage>
</organism>
<keyword evidence="2" id="KW-1185">Reference proteome</keyword>
<dbReference type="EMBL" id="CM051394">
    <property type="protein sequence ID" value="KAJ4729652.1"/>
    <property type="molecule type" value="Genomic_DNA"/>
</dbReference>
<sequence length="119" mass="13246">DRMRVPKKINTNVHGDTSNMYKSTVIEKVTPIAYFIFPLVPPLFHNLLQQPPPPPPPPPHPPPPPPPPPHPPPPPQPPPPPPPIPFRFLFGLLSPQANMTMDIIENEATTRQNKNTPPK</sequence>
<feature type="non-terminal residue" evidence="1">
    <location>
        <position position="1"/>
    </location>
</feature>
<proteinExistence type="predicted"/>